<reference evidence="2" key="2">
    <citation type="submission" date="2025-05" db="UniProtKB">
        <authorList>
            <consortium name="EnsemblMetazoa"/>
        </authorList>
    </citation>
    <scope>IDENTIFICATION</scope>
    <source>
        <strain evidence="2">Foshan</strain>
    </source>
</reference>
<evidence type="ECO:0000256" key="1">
    <source>
        <dbReference type="SAM" id="MobiDB-lite"/>
    </source>
</evidence>
<protein>
    <submittedName>
        <fullName evidence="2">Uncharacterized protein</fullName>
    </submittedName>
</protein>
<dbReference type="RefSeq" id="XP_062707373.1">
    <property type="nucleotide sequence ID" value="XM_062851389.1"/>
</dbReference>
<evidence type="ECO:0000313" key="2">
    <source>
        <dbReference type="EnsemblMetazoa" id="AALFPA23_014200.P20630"/>
    </source>
</evidence>
<evidence type="ECO:0000313" key="3">
    <source>
        <dbReference type="Proteomes" id="UP000069940"/>
    </source>
</evidence>
<name>A0ABM1Z1V4_AEDAL</name>
<sequence length="145" mass="16533">MEKVEFLNGGSSSSYCNSSVAEEQSKSLTSIEADRSFEEYCDENNRLMEVNDDCDAGEVRDDEVGSLLEPQAVGKNIAFVQPNNHRRSDEPTELSFEKFPENHEEKLKRIKIENALDDSSTTQDEWRKFAKSEYGLINGEYDSVY</sequence>
<feature type="compositionally biased region" description="Low complexity" evidence="1">
    <location>
        <begin position="8"/>
        <end position="19"/>
    </location>
</feature>
<feature type="region of interest" description="Disordered" evidence="1">
    <location>
        <begin position="1"/>
        <end position="29"/>
    </location>
</feature>
<feature type="compositionally biased region" description="Polar residues" evidence="1">
    <location>
        <begin position="20"/>
        <end position="29"/>
    </location>
</feature>
<reference evidence="3" key="1">
    <citation type="journal article" date="2015" name="Proc. Natl. Acad. Sci. U.S.A.">
        <title>Genome sequence of the Asian Tiger mosquito, Aedes albopictus, reveals insights into its biology, genetics, and evolution.</title>
        <authorList>
            <person name="Chen X.G."/>
            <person name="Jiang X."/>
            <person name="Gu J."/>
            <person name="Xu M."/>
            <person name="Wu Y."/>
            <person name="Deng Y."/>
            <person name="Zhang C."/>
            <person name="Bonizzoni M."/>
            <person name="Dermauw W."/>
            <person name="Vontas J."/>
            <person name="Armbruster P."/>
            <person name="Huang X."/>
            <person name="Yang Y."/>
            <person name="Zhang H."/>
            <person name="He W."/>
            <person name="Peng H."/>
            <person name="Liu Y."/>
            <person name="Wu K."/>
            <person name="Chen J."/>
            <person name="Lirakis M."/>
            <person name="Topalis P."/>
            <person name="Van Leeuwen T."/>
            <person name="Hall A.B."/>
            <person name="Jiang X."/>
            <person name="Thorpe C."/>
            <person name="Mueller R.L."/>
            <person name="Sun C."/>
            <person name="Waterhouse R.M."/>
            <person name="Yan G."/>
            <person name="Tu Z.J."/>
            <person name="Fang X."/>
            <person name="James A.A."/>
        </authorList>
    </citation>
    <scope>NUCLEOTIDE SEQUENCE [LARGE SCALE GENOMIC DNA]</scope>
    <source>
        <strain evidence="3">Foshan</strain>
    </source>
</reference>
<dbReference type="EnsemblMetazoa" id="AALFPA23_014200.R20630">
    <property type="protein sequence ID" value="AALFPA23_014200.P20630"/>
    <property type="gene ID" value="AALFPA23_014200"/>
</dbReference>
<keyword evidence="3" id="KW-1185">Reference proteome</keyword>
<proteinExistence type="predicted"/>
<dbReference type="Proteomes" id="UP000069940">
    <property type="component" value="Unassembled WGS sequence"/>
</dbReference>
<organism evidence="2 3">
    <name type="scientific">Aedes albopictus</name>
    <name type="common">Asian tiger mosquito</name>
    <name type="synonym">Stegomyia albopicta</name>
    <dbReference type="NCBI Taxonomy" id="7160"/>
    <lineage>
        <taxon>Eukaryota</taxon>
        <taxon>Metazoa</taxon>
        <taxon>Ecdysozoa</taxon>
        <taxon>Arthropoda</taxon>
        <taxon>Hexapoda</taxon>
        <taxon>Insecta</taxon>
        <taxon>Pterygota</taxon>
        <taxon>Neoptera</taxon>
        <taxon>Endopterygota</taxon>
        <taxon>Diptera</taxon>
        <taxon>Nematocera</taxon>
        <taxon>Culicoidea</taxon>
        <taxon>Culicidae</taxon>
        <taxon>Culicinae</taxon>
        <taxon>Aedini</taxon>
        <taxon>Aedes</taxon>
        <taxon>Stegomyia</taxon>
    </lineage>
</organism>
<dbReference type="GeneID" id="134287975"/>
<accession>A0ABM1Z1V4</accession>